<protein>
    <submittedName>
        <fullName evidence="1">Uncharacterized protein</fullName>
    </submittedName>
</protein>
<accession>A0ABT5YTI1</accession>
<dbReference type="RefSeq" id="WP_275808241.1">
    <property type="nucleotide sequence ID" value="NZ_BAAANM010000008.1"/>
</dbReference>
<keyword evidence="2" id="KW-1185">Reference proteome</keyword>
<dbReference type="Proteomes" id="UP001220022">
    <property type="component" value="Unassembled WGS sequence"/>
</dbReference>
<evidence type="ECO:0000313" key="1">
    <source>
        <dbReference type="EMBL" id="MDF2254920.1"/>
    </source>
</evidence>
<name>A0ABT5YTI1_9ACTN</name>
<evidence type="ECO:0000313" key="2">
    <source>
        <dbReference type="Proteomes" id="UP001220022"/>
    </source>
</evidence>
<comment type="caution">
    <text evidence="1">The sequence shown here is derived from an EMBL/GenBank/DDBJ whole genome shotgun (WGS) entry which is preliminary data.</text>
</comment>
<sequence>MARPHHFHVDRLGHSITVTVRSAPTSEIELLVDGKEVFLQRVRGSGTTLVTGELPEDPPLPFRIHVHQARFGCAIPHCTLEIDDEEALMPERAIV</sequence>
<proteinExistence type="predicted"/>
<dbReference type="EMBL" id="JARHTQ010000002">
    <property type="protein sequence ID" value="MDF2254920.1"/>
    <property type="molecule type" value="Genomic_DNA"/>
</dbReference>
<organism evidence="1 2">
    <name type="scientific">Streptantibioticus ferralitis</name>
    <dbReference type="NCBI Taxonomy" id="236510"/>
    <lineage>
        <taxon>Bacteria</taxon>
        <taxon>Bacillati</taxon>
        <taxon>Actinomycetota</taxon>
        <taxon>Actinomycetes</taxon>
        <taxon>Kitasatosporales</taxon>
        <taxon>Streptomycetaceae</taxon>
        <taxon>Streptantibioticus</taxon>
    </lineage>
</organism>
<gene>
    <name evidence="1" type="ORF">P2L57_03985</name>
</gene>
<reference evidence="1 2" key="1">
    <citation type="submission" date="2023-03" db="EMBL/GenBank/DDBJ databases">
        <title>Draft genome sequence of type strain Streptomyces ferralitis JCM 14344.</title>
        <authorList>
            <person name="Klaysubun C."/>
            <person name="Duangmal K."/>
        </authorList>
    </citation>
    <scope>NUCLEOTIDE SEQUENCE [LARGE SCALE GENOMIC DNA]</scope>
    <source>
        <strain evidence="1 2">JCM 14344</strain>
    </source>
</reference>